<dbReference type="InterPro" id="IPR045920">
    <property type="entry name" value="DUF6339"/>
</dbReference>
<protein>
    <submittedName>
        <fullName evidence="1">Uncharacterized protein</fullName>
    </submittedName>
</protein>
<name>A0ABQ2QPF1_9ACTN</name>
<proteinExistence type="predicted"/>
<dbReference type="RefSeq" id="WP_229811125.1">
    <property type="nucleotide sequence ID" value="NZ_BMQJ01000004.1"/>
</dbReference>
<evidence type="ECO:0000313" key="1">
    <source>
        <dbReference type="EMBL" id="GGP91100.1"/>
    </source>
</evidence>
<comment type="caution">
    <text evidence="1">The sequence shown here is derived from an EMBL/GenBank/DDBJ whole genome shotgun (WGS) entry which is preliminary data.</text>
</comment>
<sequence length="283" mass="31433">MSDILARIGHLPDDAAVKFLTSAVLEQREPLPMAAVDRASQPGPWEAEPVRQLLDEAMKRFEPESRTAADAWLAPLLHATLRLTRREAADSRIWNHLALRLAPDYVFWRHPGRPPTPAVNRARFSGPFYSQTFSRLWWAAELFRNGPDYGPVVVACGNQDVLNTVLRLEVILHRPTAQAILRLLSTGAVRTGREVNALAQAVNTAGSTLAYEALAPDAVQDADSYRDWIEDLGNVLVPYDSLPDGPTDGRVPEHAVEALVPLFERLFAEAPVRGRPEQQETIE</sequence>
<keyword evidence="2" id="KW-1185">Reference proteome</keyword>
<dbReference type="Pfam" id="PF19866">
    <property type="entry name" value="DUF6339"/>
    <property type="match status" value="1"/>
</dbReference>
<dbReference type="Proteomes" id="UP000611554">
    <property type="component" value="Unassembled WGS sequence"/>
</dbReference>
<gene>
    <name evidence="1" type="ORF">GCM10010140_21010</name>
</gene>
<organism evidence="1 2">
    <name type="scientific">Streptosporangium pseudovulgare</name>
    <dbReference type="NCBI Taxonomy" id="35765"/>
    <lineage>
        <taxon>Bacteria</taxon>
        <taxon>Bacillati</taxon>
        <taxon>Actinomycetota</taxon>
        <taxon>Actinomycetes</taxon>
        <taxon>Streptosporangiales</taxon>
        <taxon>Streptosporangiaceae</taxon>
        <taxon>Streptosporangium</taxon>
    </lineage>
</organism>
<accession>A0ABQ2QPF1</accession>
<dbReference type="EMBL" id="BMQJ01000004">
    <property type="protein sequence ID" value="GGP91100.1"/>
    <property type="molecule type" value="Genomic_DNA"/>
</dbReference>
<reference evidence="2" key="1">
    <citation type="journal article" date="2019" name="Int. J. Syst. Evol. Microbiol.">
        <title>The Global Catalogue of Microorganisms (GCM) 10K type strain sequencing project: providing services to taxonomists for standard genome sequencing and annotation.</title>
        <authorList>
            <consortium name="The Broad Institute Genomics Platform"/>
            <consortium name="The Broad Institute Genome Sequencing Center for Infectious Disease"/>
            <person name="Wu L."/>
            <person name="Ma J."/>
        </authorList>
    </citation>
    <scope>NUCLEOTIDE SEQUENCE [LARGE SCALE GENOMIC DNA]</scope>
    <source>
        <strain evidence="2">JCM 3115</strain>
    </source>
</reference>
<evidence type="ECO:0000313" key="2">
    <source>
        <dbReference type="Proteomes" id="UP000611554"/>
    </source>
</evidence>